<comment type="caution">
    <text evidence="10">The sequence shown here is derived from an EMBL/GenBank/DDBJ whole genome shotgun (WGS) entry which is preliminary data.</text>
</comment>
<keyword evidence="3" id="KW-0436">Ligase</keyword>
<evidence type="ECO:0000256" key="3">
    <source>
        <dbReference type="ARBA" id="ARBA00022598"/>
    </source>
</evidence>
<dbReference type="CDD" id="cd05936">
    <property type="entry name" value="FC-FACS_FadD_like"/>
    <property type="match status" value="1"/>
</dbReference>
<comment type="pathway">
    <text evidence="2">Lipid metabolism; fatty acid beta-oxidation.</text>
</comment>
<proteinExistence type="predicted"/>
<evidence type="ECO:0000256" key="4">
    <source>
        <dbReference type="ARBA" id="ARBA00023136"/>
    </source>
</evidence>
<keyword evidence="11" id="KW-1185">Reference proteome</keyword>
<dbReference type="Pfam" id="PF13193">
    <property type="entry name" value="AMP-binding_C"/>
    <property type="match status" value="1"/>
</dbReference>
<dbReference type="InterPro" id="IPR025110">
    <property type="entry name" value="AMP-bd_C"/>
</dbReference>
<evidence type="ECO:0000256" key="7">
    <source>
        <dbReference type="ARBA" id="ARBA00042773"/>
    </source>
</evidence>
<dbReference type="InterPro" id="IPR042099">
    <property type="entry name" value="ANL_N_sf"/>
</dbReference>
<evidence type="ECO:0000256" key="2">
    <source>
        <dbReference type="ARBA" id="ARBA00005005"/>
    </source>
</evidence>
<dbReference type="PANTHER" id="PTHR43767">
    <property type="entry name" value="LONG-CHAIN-FATTY-ACID--COA LIGASE"/>
    <property type="match status" value="1"/>
</dbReference>
<dbReference type="InterPro" id="IPR020845">
    <property type="entry name" value="AMP-binding_CS"/>
</dbReference>
<evidence type="ECO:0000259" key="9">
    <source>
        <dbReference type="Pfam" id="PF13193"/>
    </source>
</evidence>
<evidence type="ECO:0000313" key="10">
    <source>
        <dbReference type="EMBL" id="MEJ8674330.1"/>
    </source>
</evidence>
<dbReference type="Gene3D" id="3.40.50.12780">
    <property type="entry name" value="N-terminal domain of ligase-like"/>
    <property type="match status" value="1"/>
</dbReference>
<dbReference type="Proteomes" id="UP001224516">
    <property type="component" value="Unassembled WGS sequence"/>
</dbReference>
<dbReference type="PROSITE" id="PS00455">
    <property type="entry name" value="AMP_BINDING"/>
    <property type="match status" value="1"/>
</dbReference>
<dbReference type="InterPro" id="IPR050237">
    <property type="entry name" value="ATP-dep_AMP-bd_enzyme"/>
</dbReference>
<sequence length="551" mass="59709">MQDFARHPDLPATLGDLPYASLGEMLAKTVSRYPQQPAFHNMGGSLSYRLLDRLSAQFADYLASSLKLQPGDRVAVMMPNLMQYPVALYGILRAGLVVVNVNPLYTVRELHHQLLDSGAAAIVVVANFAAVVEQARAGTPLKHVIVTEVGDMLPAPKRWLVNAVVKHVKKMVPPYRLSGAVAFRRALAAGQAGRWRDAAVQADDLAILQYTGGTTGLSKGAMLSHRNLLANVEQARLVLGKELRDGEAVVATPLPLYHVLALTVNCFLVNRIGGASLLITNPRDIPGMVAELGKYPVNAFIGVNTLFNALVHNAEFLKLDFSGWKVSIGGGAAVQRAVADAWQKVTGLTLLEGYGLTETSPLVSVNSLANTAYSGTVGLPVPDTEVRLRNDVGEDVADGEPGEVCVRGPQVMSGYWQRPEETAKVFHADGFFATGDIGVRTADGMLKLVDRKKDMVLVSGFNVYPNEIEDVVAQHPGVREVACIGVPDERSGEAVKIVVVRKDPALQADELLRFCRDNLTAYKVPRHVEFRNELPKSNVGKILRRELRQPA</sequence>
<evidence type="ECO:0000256" key="6">
    <source>
        <dbReference type="ARBA" id="ARBA00039545"/>
    </source>
</evidence>
<evidence type="ECO:0000313" key="11">
    <source>
        <dbReference type="Proteomes" id="UP001224516"/>
    </source>
</evidence>
<dbReference type="Gene3D" id="3.30.300.30">
    <property type="match status" value="1"/>
</dbReference>
<evidence type="ECO:0000259" key="8">
    <source>
        <dbReference type="Pfam" id="PF00501"/>
    </source>
</evidence>
<keyword evidence="4" id="KW-0472">Membrane</keyword>
<evidence type="ECO:0000256" key="1">
    <source>
        <dbReference type="ARBA" id="ARBA00004170"/>
    </source>
</evidence>
<name>A0ABU8UZK0_9NEIS</name>
<dbReference type="EC" id="6.2.1.3" evidence="5"/>
<reference evidence="10 11" key="1">
    <citation type="submission" date="2023-12" db="EMBL/GenBank/DDBJ databases">
        <title>Evaluation and characterization of a potential secondary metabolite violacein from indigenous Chromobacterium amazonense SAM215.</title>
        <authorList>
            <person name="Tarafdar M.R."/>
            <person name="Abedin S.M."/>
            <person name="Atiqua A."/>
            <person name="Saha A."/>
            <person name="Khan S.N."/>
        </authorList>
    </citation>
    <scope>NUCLEOTIDE SEQUENCE [LARGE SCALE GENOMIC DNA]</scope>
    <source>
        <strain evidence="10 11">SAM215</strain>
    </source>
</reference>
<dbReference type="RefSeq" id="WP_307910936.1">
    <property type="nucleotide sequence ID" value="NZ_JAVFJF020000009.1"/>
</dbReference>
<dbReference type="InterPro" id="IPR000873">
    <property type="entry name" value="AMP-dep_synth/lig_dom"/>
</dbReference>
<dbReference type="SUPFAM" id="SSF56801">
    <property type="entry name" value="Acetyl-CoA synthetase-like"/>
    <property type="match status" value="1"/>
</dbReference>
<evidence type="ECO:0000256" key="5">
    <source>
        <dbReference type="ARBA" id="ARBA00026121"/>
    </source>
</evidence>
<dbReference type="Pfam" id="PF00501">
    <property type="entry name" value="AMP-binding"/>
    <property type="match status" value="1"/>
</dbReference>
<dbReference type="EMBL" id="JAVFJF020000009">
    <property type="protein sequence ID" value="MEJ8674330.1"/>
    <property type="molecule type" value="Genomic_DNA"/>
</dbReference>
<dbReference type="PANTHER" id="PTHR43767:SF8">
    <property type="entry name" value="LONG-CHAIN-FATTY-ACID--COA LIGASE"/>
    <property type="match status" value="1"/>
</dbReference>
<dbReference type="InterPro" id="IPR045851">
    <property type="entry name" value="AMP-bd_C_sf"/>
</dbReference>
<protein>
    <recommendedName>
        <fullName evidence="6">Long-chain-fatty-acid--CoA ligase</fullName>
        <ecNumber evidence="5">6.2.1.3</ecNumber>
    </recommendedName>
    <alternativeName>
        <fullName evidence="7">Long-chain acyl-CoA synthetase</fullName>
    </alternativeName>
</protein>
<feature type="domain" description="AMP-binding enzyme C-terminal" evidence="9">
    <location>
        <begin position="467"/>
        <end position="541"/>
    </location>
</feature>
<comment type="subcellular location">
    <subcellularLocation>
        <location evidence="1">Membrane</location>
        <topology evidence="1">Peripheral membrane protein</topology>
    </subcellularLocation>
</comment>
<accession>A0ABU8UZK0</accession>
<feature type="domain" description="AMP-dependent synthetase/ligase" evidence="8">
    <location>
        <begin position="27"/>
        <end position="416"/>
    </location>
</feature>
<gene>
    <name evidence="10" type="ORF">QCL97_006300</name>
</gene>
<organism evidence="10 11">
    <name type="scientific">Chromobacterium amazonense</name>
    <dbReference type="NCBI Taxonomy" id="1382803"/>
    <lineage>
        <taxon>Bacteria</taxon>
        <taxon>Pseudomonadati</taxon>
        <taxon>Pseudomonadota</taxon>
        <taxon>Betaproteobacteria</taxon>
        <taxon>Neisseriales</taxon>
        <taxon>Chromobacteriaceae</taxon>
        <taxon>Chromobacterium</taxon>
    </lineage>
</organism>